<dbReference type="GO" id="GO:0005930">
    <property type="term" value="C:axoneme"/>
    <property type="evidence" value="ECO:0007669"/>
    <property type="project" value="UniProtKB-SubCell"/>
</dbReference>
<dbReference type="Proteomes" id="UP000660262">
    <property type="component" value="Unassembled WGS sequence"/>
</dbReference>
<gene>
    <name evidence="4" type="ORF">PPROV_001066300</name>
</gene>
<organism evidence="4 5">
    <name type="scientific">Pycnococcus provasolii</name>
    <dbReference type="NCBI Taxonomy" id="41880"/>
    <lineage>
        <taxon>Eukaryota</taxon>
        <taxon>Viridiplantae</taxon>
        <taxon>Chlorophyta</taxon>
        <taxon>Pseudoscourfieldiophyceae</taxon>
        <taxon>Pseudoscourfieldiales</taxon>
        <taxon>Pycnococcaceae</taxon>
        <taxon>Pycnococcus</taxon>
    </lineage>
</organism>
<dbReference type="InterPro" id="IPR032675">
    <property type="entry name" value="LRR_dom_sf"/>
</dbReference>
<sequence>MKKTTAASRRAKNKDTDKDAVVVSLRADAQGRVSPQLINAATRHFDLEAVTKLVLQRMAIRTTQGIGACVNLEELDLTDNVVDTLVDLSEVKGLKKLVLTQNKLASLDALSTGTWPAIEHVFVQANAIATVDALCIPSLARLGTLKSLYLKNVDGSQPNPVCKLHGDKYRDAALRALPALRNLDGERLRDIRLANERAAQAAAYNQAARDEAHYSSSSSGRSWMSFPDVDDGAGFRGAAEALKALLGETRALLLADDDS</sequence>
<dbReference type="EMBL" id="BNJQ01000037">
    <property type="protein sequence ID" value="GHP11936.1"/>
    <property type="molecule type" value="Genomic_DNA"/>
</dbReference>
<protein>
    <submittedName>
        <fullName evidence="4">Leucine rich repeat containing 61</fullName>
    </submittedName>
</protein>
<accession>A0A830HWW0</accession>
<dbReference type="PANTHER" id="PTHR18849:SF0">
    <property type="entry name" value="CILIA- AND FLAGELLA-ASSOCIATED PROTEIN 410-RELATED"/>
    <property type="match status" value="1"/>
</dbReference>
<evidence type="ECO:0000256" key="1">
    <source>
        <dbReference type="ARBA" id="ARBA00004430"/>
    </source>
</evidence>
<keyword evidence="3" id="KW-0677">Repeat</keyword>
<dbReference type="SUPFAM" id="SSF52058">
    <property type="entry name" value="L domain-like"/>
    <property type="match status" value="1"/>
</dbReference>
<evidence type="ECO:0000313" key="4">
    <source>
        <dbReference type="EMBL" id="GHP11936.1"/>
    </source>
</evidence>
<reference evidence="4" key="1">
    <citation type="submission" date="2020-10" db="EMBL/GenBank/DDBJ databases">
        <title>Unveiling of a novel bifunctional photoreceptor, Dualchrome1, isolated from a cosmopolitan green alga.</title>
        <authorList>
            <person name="Suzuki S."/>
            <person name="Kawachi M."/>
        </authorList>
    </citation>
    <scope>NUCLEOTIDE SEQUENCE</scope>
    <source>
        <strain evidence="4">NIES 2893</strain>
    </source>
</reference>
<keyword evidence="5" id="KW-1185">Reference proteome</keyword>
<dbReference type="InterPro" id="IPR001611">
    <property type="entry name" value="Leu-rich_rpt"/>
</dbReference>
<evidence type="ECO:0000256" key="3">
    <source>
        <dbReference type="ARBA" id="ARBA00022737"/>
    </source>
</evidence>
<evidence type="ECO:0000256" key="2">
    <source>
        <dbReference type="ARBA" id="ARBA00022614"/>
    </source>
</evidence>
<dbReference type="Gene3D" id="3.80.10.10">
    <property type="entry name" value="Ribonuclease Inhibitor"/>
    <property type="match status" value="1"/>
</dbReference>
<dbReference type="AlphaFoldDB" id="A0A830HWW0"/>
<proteinExistence type="predicted"/>
<dbReference type="PROSITE" id="PS51450">
    <property type="entry name" value="LRR"/>
    <property type="match status" value="1"/>
</dbReference>
<comment type="caution">
    <text evidence="4">The sequence shown here is derived from an EMBL/GenBank/DDBJ whole genome shotgun (WGS) entry which is preliminary data.</text>
</comment>
<dbReference type="OrthoDB" id="1517790at2759"/>
<comment type="subcellular location">
    <subcellularLocation>
        <location evidence="1">Cytoplasm</location>
        <location evidence="1">Cytoskeleton</location>
        <location evidence="1">Cilium axoneme</location>
    </subcellularLocation>
</comment>
<evidence type="ECO:0000313" key="5">
    <source>
        <dbReference type="Proteomes" id="UP000660262"/>
    </source>
</evidence>
<keyword evidence="2" id="KW-0433">Leucine-rich repeat</keyword>
<dbReference type="PANTHER" id="PTHR18849">
    <property type="entry name" value="LEUCINE RICH REPEAT PROTEIN"/>
    <property type="match status" value="1"/>
</dbReference>
<name>A0A830HWW0_9CHLO</name>